<dbReference type="AlphaFoldDB" id="I2NCR5"/>
<accession>I2NCR5</accession>
<protein>
    <submittedName>
        <fullName evidence="1">Uncharacterized protein</fullName>
    </submittedName>
</protein>
<dbReference type="Proteomes" id="UP000004473">
    <property type="component" value="Unassembled WGS sequence"/>
</dbReference>
<sequence length="44" mass="5116">MFSTIAINCTKGRLKPQNLFSDDLFTAFCVYQTIHIKFIKQGYI</sequence>
<dbReference type="EMBL" id="AJMT01000207">
    <property type="protein sequence ID" value="EIG23626.1"/>
    <property type="molecule type" value="Genomic_DNA"/>
</dbReference>
<evidence type="ECO:0000313" key="2">
    <source>
        <dbReference type="Proteomes" id="UP000004473"/>
    </source>
</evidence>
<proteinExistence type="predicted"/>
<name>I2NCR5_NEISI</name>
<reference evidence="1 2" key="1">
    <citation type="submission" date="2012-04" db="EMBL/GenBank/DDBJ databases">
        <authorList>
            <person name="Harkins D.M."/>
            <person name="Madupu R."/>
            <person name="Durkin A.S."/>
            <person name="Torralba M."/>
            <person name="Methe B."/>
            <person name="Sutton G.G."/>
            <person name="Nelson K.E."/>
        </authorList>
    </citation>
    <scope>NUCLEOTIDE SEQUENCE [LARGE SCALE GENOMIC DNA]</scope>
    <source>
        <strain evidence="1 2">VK64</strain>
    </source>
</reference>
<organism evidence="1 2">
    <name type="scientific">Neisseria sicca VK64</name>
    <dbReference type="NCBI Taxonomy" id="1095748"/>
    <lineage>
        <taxon>Bacteria</taxon>
        <taxon>Pseudomonadati</taxon>
        <taxon>Pseudomonadota</taxon>
        <taxon>Betaproteobacteria</taxon>
        <taxon>Neisseriales</taxon>
        <taxon>Neisseriaceae</taxon>
        <taxon>Neisseria</taxon>
    </lineage>
</organism>
<evidence type="ECO:0000313" key="1">
    <source>
        <dbReference type="EMBL" id="EIG23626.1"/>
    </source>
</evidence>
<gene>
    <name evidence="1" type="ORF">HMPREF1051_2270</name>
</gene>
<comment type="caution">
    <text evidence="1">The sequence shown here is derived from an EMBL/GenBank/DDBJ whole genome shotgun (WGS) entry which is preliminary data.</text>
</comment>